<accession>A0A345AV35</accession>
<name>A0A345AV35_9CAUD</name>
<dbReference type="EMBL" id="MH460829">
    <property type="protein sequence ID" value="AXF40768.1"/>
    <property type="molecule type" value="Genomic_DNA"/>
</dbReference>
<gene>
    <name evidence="1" type="ORF">Ac3_207</name>
</gene>
<keyword evidence="2" id="KW-1185">Reference proteome</keyword>
<reference evidence="2" key="1">
    <citation type="submission" date="2018-06" db="EMBL/GenBank/DDBJ databases">
        <title>Whole genome analysis of phage vB_ApiM_fHyAci03 infecting Acinetobacter pittii.</title>
        <authorList>
            <person name="Kiljunen S."/>
            <person name="Wicklund A."/>
            <person name="Skurnik M."/>
        </authorList>
    </citation>
    <scope>NUCLEOTIDE SEQUENCE [LARGE SCALE GENOMIC DNA]</scope>
</reference>
<protein>
    <submittedName>
        <fullName evidence="1">Baseplate tail tube initiator</fullName>
    </submittedName>
</protein>
<sequence>MKNTAIALTLDEFNSQIANKDFQRTNMFSMHFATRPSSKSQEYIGQLSRKIDDSIASTLDALGVTNENIQNAISTIVTIGTQKVVRKAGVTKVLMGAMTNRVVQSLLGELKVGTYLLEYFDLAFPTSGLLVQSCKIPDNHLNYEMDRQHNAPSVKITGRDYEPLVITFRMDAESANYRAMMDWVNAVEDPITGLRGLPIDVEADIQINLHGRNGYPHTAYIFSGCIPMVVGGPQLSYEDNNQITTFDVTYAYRSVQVGAVGLNEAKEWMENSAIGIGKGQFDPTMNFTSRLS</sequence>
<organism evidence="1 2">
    <name type="scientific">Acinetobacter phage vB_ApiM_fHyAci03</name>
    <dbReference type="NCBI Taxonomy" id="2269366"/>
    <lineage>
        <taxon>Viruses</taxon>
        <taxon>Duplodnaviria</taxon>
        <taxon>Heunggongvirae</taxon>
        <taxon>Uroviricota</taxon>
        <taxon>Caudoviricetes</taxon>
        <taxon>Pantevenvirales</taxon>
        <taxon>Straboviridae</taxon>
        <taxon>Twarogvirinae</taxon>
        <taxon>Lazarusvirus</taxon>
        <taxon>Lazarusvirus fhyacithree</taxon>
    </lineage>
</organism>
<proteinExistence type="predicted"/>
<evidence type="ECO:0000313" key="1">
    <source>
        <dbReference type="EMBL" id="AXF40768.1"/>
    </source>
</evidence>
<evidence type="ECO:0000313" key="2">
    <source>
        <dbReference type="Proteomes" id="UP000255697"/>
    </source>
</evidence>
<dbReference type="Proteomes" id="UP000255697">
    <property type="component" value="Segment"/>
</dbReference>